<protein>
    <submittedName>
        <fullName evidence="4">D-inositol-3-phosphate glycosyltransferase</fullName>
        <ecNumber evidence="4">2.4.1.250</ecNumber>
    </submittedName>
</protein>
<dbReference type="Gene3D" id="3.40.50.2000">
    <property type="entry name" value="Glycogen Phosphorylase B"/>
    <property type="match status" value="2"/>
</dbReference>
<dbReference type="Pfam" id="PF13692">
    <property type="entry name" value="Glyco_trans_1_4"/>
    <property type="match status" value="1"/>
</dbReference>
<dbReference type="Pfam" id="PF13579">
    <property type="entry name" value="Glyco_trans_4_4"/>
    <property type="match status" value="1"/>
</dbReference>
<feature type="domain" description="Glycosyltransferase subfamily 4-like N-terminal" evidence="3">
    <location>
        <begin position="16"/>
        <end position="83"/>
    </location>
</feature>
<dbReference type="PANTHER" id="PTHR12526">
    <property type="entry name" value="GLYCOSYLTRANSFERASE"/>
    <property type="match status" value="1"/>
</dbReference>
<gene>
    <name evidence="4" type="primary">mshA_1</name>
    <name evidence="4" type="ORF">MCHUDSM44219_00710</name>
</gene>
<dbReference type="PANTHER" id="PTHR12526:SF622">
    <property type="entry name" value="GLYCOSYLTRANSFERASE (GROUP I)"/>
    <property type="match status" value="1"/>
</dbReference>
<reference evidence="4 5" key="1">
    <citation type="journal article" date="2015" name="Genome Biol. Evol.">
        <title>Characterization of Three Mycobacterium spp. with Potential Use in Bioremediation by Genome Sequencing and Comparative Genomics.</title>
        <authorList>
            <person name="Das S."/>
            <person name="Pettersson B.M."/>
            <person name="Behra P.R."/>
            <person name="Ramesh M."/>
            <person name="Dasgupta S."/>
            <person name="Bhattacharya A."/>
            <person name="Kirsebom L.A."/>
        </authorList>
    </citation>
    <scope>NUCLEOTIDE SEQUENCE [LARGE SCALE GENOMIC DNA]</scope>
    <source>
        <strain evidence="4 5">DSM 44219</strain>
    </source>
</reference>
<dbReference type="InterPro" id="IPR028098">
    <property type="entry name" value="Glyco_trans_4-like_N"/>
</dbReference>
<proteinExistence type="predicted"/>
<evidence type="ECO:0000259" key="3">
    <source>
        <dbReference type="Pfam" id="PF13579"/>
    </source>
</evidence>
<keyword evidence="5" id="KW-1185">Reference proteome</keyword>
<name>A0A0J6WQL0_MYCCU</name>
<evidence type="ECO:0000313" key="4">
    <source>
        <dbReference type="EMBL" id="KMO84418.1"/>
    </source>
</evidence>
<evidence type="ECO:0000256" key="2">
    <source>
        <dbReference type="ARBA" id="ARBA00022679"/>
    </source>
</evidence>
<keyword evidence="1 4" id="KW-0328">Glycosyltransferase</keyword>
<comment type="caution">
    <text evidence="4">The sequence shown here is derived from an EMBL/GenBank/DDBJ whole genome shotgun (WGS) entry which is preliminary data.</text>
</comment>
<dbReference type="Proteomes" id="UP000036176">
    <property type="component" value="Unassembled WGS sequence"/>
</dbReference>
<dbReference type="GO" id="GO:0102710">
    <property type="term" value="F:D-inositol-3-phosphate glycosyltransferase activity"/>
    <property type="evidence" value="ECO:0007669"/>
    <property type="project" value="UniProtKB-EC"/>
</dbReference>
<dbReference type="AlphaFoldDB" id="A0A0J6WQL0"/>
<keyword evidence="2 4" id="KW-0808">Transferase</keyword>
<dbReference type="PATRIC" id="fig|1800.3.peg.713"/>
<dbReference type="SUPFAM" id="SSF53756">
    <property type="entry name" value="UDP-Glycosyltransferase/glycogen phosphorylase"/>
    <property type="match status" value="1"/>
</dbReference>
<accession>A0A0J6WQL0</accession>
<organism evidence="4 5">
    <name type="scientific">Mycolicibacterium chubuense</name>
    <name type="common">Mycobacterium chubuense</name>
    <dbReference type="NCBI Taxonomy" id="1800"/>
    <lineage>
        <taxon>Bacteria</taxon>
        <taxon>Bacillati</taxon>
        <taxon>Actinomycetota</taxon>
        <taxon>Actinomycetes</taxon>
        <taxon>Mycobacteriales</taxon>
        <taxon>Mycobacteriaceae</taxon>
        <taxon>Mycolicibacterium</taxon>
    </lineage>
</organism>
<dbReference type="CDD" id="cd03794">
    <property type="entry name" value="GT4_WbuB-like"/>
    <property type="match status" value="1"/>
</dbReference>
<dbReference type="EC" id="2.4.1.250" evidence="4"/>
<sequence>MATLRLRLTRSRSKLIVWVQDIYTLGLSETGEGSGLVGRLTRWVEAWTLRAADSVVVIHSRFADYVVDEFGVEPKHVTVIRNWSHLPTMETVDAADARKALGWPADVTLAVHTGNMGVKQGLENVVDAARLADERHASVHFILVGDGGERKKLQNYAEGVSRLTFQAPLSNSAYHLALSAADVFLVNEKPGVSAMAVPSKLTSYFHAGRPIVAATDPNGIAASEITESRSGVVVPAGDPSALLNAVLEMDSTAGRTVLYGRNGQEYRNKVLGEGVAINCWLRLLESLTPRR</sequence>
<dbReference type="EMBL" id="JYNX01000016">
    <property type="protein sequence ID" value="KMO84418.1"/>
    <property type="molecule type" value="Genomic_DNA"/>
</dbReference>
<evidence type="ECO:0000256" key="1">
    <source>
        <dbReference type="ARBA" id="ARBA00022676"/>
    </source>
</evidence>
<evidence type="ECO:0000313" key="5">
    <source>
        <dbReference type="Proteomes" id="UP000036176"/>
    </source>
</evidence>